<feature type="compositionally biased region" description="Polar residues" evidence="14">
    <location>
        <begin position="14"/>
        <end position="28"/>
    </location>
</feature>
<dbReference type="STRING" id="342668.A0A1B8GVJ8"/>
<dbReference type="Pfam" id="PF04928">
    <property type="entry name" value="PAP_central"/>
    <property type="match status" value="1"/>
</dbReference>
<evidence type="ECO:0000313" key="18">
    <source>
        <dbReference type="EMBL" id="OBT99838.1"/>
    </source>
</evidence>
<evidence type="ECO:0000256" key="1">
    <source>
        <dbReference type="ARBA" id="ARBA00001936"/>
    </source>
</evidence>
<reference evidence="19" key="2">
    <citation type="journal article" date="2018" name="Nat. Commun.">
        <title>Extreme sensitivity to ultraviolet light in the fungal pathogen causing white-nose syndrome of bats.</title>
        <authorList>
            <person name="Palmer J.M."/>
            <person name="Drees K.P."/>
            <person name="Foster J.T."/>
            <person name="Lindner D.L."/>
        </authorList>
    </citation>
    <scope>NUCLEOTIDE SEQUENCE [LARGE SCALE GENOMIC DNA]</scope>
    <source>
        <strain evidence="19">UAMH 10579</strain>
    </source>
</reference>
<evidence type="ECO:0000256" key="4">
    <source>
        <dbReference type="ARBA" id="ARBA00022664"/>
    </source>
</evidence>
<dbReference type="SUPFAM" id="SSF81301">
    <property type="entry name" value="Nucleotidyltransferase"/>
    <property type="match status" value="1"/>
</dbReference>
<feature type="compositionally biased region" description="Basic residues" evidence="14">
    <location>
        <begin position="572"/>
        <end position="583"/>
    </location>
</feature>
<feature type="region of interest" description="Disordered" evidence="14">
    <location>
        <begin position="565"/>
        <end position="607"/>
    </location>
</feature>
<feature type="region of interest" description="Disordered" evidence="14">
    <location>
        <begin position="442"/>
        <end position="500"/>
    </location>
</feature>
<dbReference type="AlphaFoldDB" id="A0A1B8GVJ8"/>
<dbReference type="PIRSF" id="PIRSF018425">
    <property type="entry name" value="PolyA_polymerase"/>
    <property type="match status" value="1"/>
</dbReference>
<dbReference type="GeneID" id="28835521"/>
<feature type="binding site" evidence="12">
    <location>
        <begin position="102"/>
        <end position="104"/>
    </location>
    <ligand>
        <name>ATP</name>
        <dbReference type="ChEBI" id="CHEBI:30616"/>
    </ligand>
</feature>
<dbReference type="GO" id="GO:0005524">
    <property type="term" value="F:ATP binding"/>
    <property type="evidence" value="ECO:0007669"/>
    <property type="project" value="UniProtKB-UniRule"/>
</dbReference>
<dbReference type="InterPro" id="IPR014492">
    <property type="entry name" value="PolyA_polymerase"/>
</dbReference>
<feature type="domain" description="Poly(A) polymerase RNA-binding" evidence="15">
    <location>
        <begin position="359"/>
        <end position="571"/>
    </location>
</feature>
<evidence type="ECO:0000256" key="6">
    <source>
        <dbReference type="ARBA" id="ARBA00022723"/>
    </source>
</evidence>
<keyword evidence="5 11" id="KW-0808">Transferase</keyword>
<evidence type="ECO:0000256" key="12">
    <source>
        <dbReference type="PIRSR" id="PIRSR018425-1"/>
    </source>
</evidence>
<dbReference type="FunFam" id="1.10.1410.10:FF:000001">
    <property type="entry name" value="Putative poly(A) polymerase gamma"/>
    <property type="match status" value="1"/>
</dbReference>
<feature type="binding site" evidence="12">
    <location>
        <begin position="239"/>
        <end position="240"/>
    </location>
    <ligand>
        <name>ATP</name>
        <dbReference type="ChEBI" id="CHEBI:30616"/>
    </ligand>
</feature>
<keyword evidence="9 13" id="KW-0460">Magnesium</keyword>
<evidence type="ECO:0000256" key="8">
    <source>
        <dbReference type="ARBA" id="ARBA00022840"/>
    </source>
</evidence>
<dbReference type="Pfam" id="PF20750">
    <property type="entry name" value="PAP_NTPase"/>
    <property type="match status" value="1"/>
</dbReference>
<dbReference type="GO" id="GO:0003723">
    <property type="term" value="F:RNA binding"/>
    <property type="evidence" value="ECO:0007669"/>
    <property type="project" value="UniProtKB-UniRule"/>
</dbReference>
<dbReference type="GO" id="GO:0046872">
    <property type="term" value="F:metal ion binding"/>
    <property type="evidence" value="ECO:0007669"/>
    <property type="project" value="UniProtKB-KW"/>
</dbReference>
<dbReference type="PANTHER" id="PTHR10682">
    <property type="entry name" value="POLY A POLYMERASE"/>
    <property type="match status" value="1"/>
</dbReference>
<feature type="binding site" evidence="12">
    <location>
        <position position="230"/>
    </location>
    <ligand>
        <name>ATP</name>
        <dbReference type="ChEBI" id="CHEBI:30616"/>
    </ligand>
</feature>
<evidence type="ECO:0000256" key="13">
    <source>
        <dbReference type="PIRSR" id="PIRSR018425-2"/>
    </source>
</evidence>
<dbReference type="OrthoDB" id="412748at2759"/>
<keyword evidence="4 11" id="KW-0507">mRNA processing</keyword>
<comment type="cofactor">
    <cofactor evidence="1">
        <name>Mn(2+)</name>
        <dbReference type="ChEBI" id="CHEBI:29035"/>
    </cofactor>
</comment>
<evidence type="ECO:0000256" key="5">
    <source>
        <dbReference type="ARBA" id="ARBA00022679"/>
    </source>
</evidence>
<keyword evidence="18" id="KW-0548">Nucleotidyltransferase</keyword>
<feature type="binding site" evidence="12">
    <location>
        <position position="159"/>
    </location>
    <ligand>
        <name>ATP</name>
        <dbReference type="ChEBI" id="CHEBI:30616"/>
    </ligand>
</feature>
<comment type="cofactor">
    <cofactor evidence="13">
        <name>Mg(2+)</name>
        <dbReference type="ChEBI" id="CHEBI:18420"/>
    </cofactor>
    <text evidence="13">Binds 2 magnesium ions. Also active with manganese.</text>
</comment>
<comment type="similarity">
    <text evidence="3 11">Belongs to the poly(A) polymerase family.</text>
</comment>
<feature type="region of interest" description="Disordered" evidence="14">
    <location>
        <begin position="1"/>
        <end position="28"/>
    </location>
</feature>
<dbReference type="Proteomes" id="UP000091956">
    <property type="component" value="Unassembled WGS sequence"/>
</dbReference>
<evidence type="ECO:0000259" key="17">
    <source>
        <dbReference type="Pfam" id="PF20750"/>
    </source>
</evidence>
<feature type="compositionally biased region" description="Polar residues" evidence="14">
    <location>
        <begin position="598"/>
        <end position="607"/>
    </location>
</feature>
<dbReference type="PANTHER" id="PTHR10682:SF10">
    <property type="entry name" value="POLYNUCLEOTIDE ADENYLYLTRANSFERASE"/>
    <property type="match status" value="1"/>
</dbReference>
<dbReference type="InterPro" id="IPR043519">
    <property type="entry name" value="NT_sf"/>
</dbReference>
<evidence type="ECO:0000256" key="7">
    <source>
        <dbReference type="ARBA" id="ARBA00022741"/>
    </source>
</evidence>
<dbReference type="SUPFAM" id="SSF55003">
    <property type="entry name" value="PAP/Archaeal CCA-adding enzyme, C-terminal domain"/>
    <property type="match status" value="1"/>
</dbReference>
<name>A0A1B8GVJ8_9PEZI</name>
<dbReference type="InterPro" id="IPR011068">
    <property type="entry name" value="NuclTrfase_I-like_C"/>
</dbReference>
<comment type="catalytic activity">
    <reaction evidence="11">
        <text>RNA(n) + ATP = RNA(n)-3'-adenine ribonucleotide + diphosphate</text>
        <dbReference type="Rhea" id="RHEA:11332"/>
        <dbReference type="Rhea" id="RHEA-COMP:14527"/>
        <dbReference type="Rhea" id="RHEA-COMP:17347"/>
        <dbReference type="ChEBI" id="CHEBI:30616"/>
        <dbReference type="ChEBI" id="CHEBI:33019"/>
        <dbReference type="ChEBI" id="CHEBI:140395"/>
        <dbReference type="ChEBI" id="CHEBI:173115"/>
        <dbReference type="EC" id="2.7.7.19"/>
    </reaction>
</comment>
<evidence type="ECO:0000256" key="10">
    <source>
        <dbReference type="ARBA" id="ARBA00023242"/>
    </source>
</evidence>
<dbReference type="Pfam" id="PF04926">
    <property type="entry name" value="PAP_RNA-bind"/>
    <property type="match status" value="1"/>
</dbReference>
<sequence>MASTGEKPLGITAPLSTALPTDSENQASSALIEELKRQNNYESVVDTQKRTEALKALQAITEEFIKQVSKAQGLPDSVANSAGGKIFTYGSFRLGVFGPGSDIDTLVVGPKHVTRDDFFKYFPDLLVKMSPPGAITDLTPVVDSFVPIIKFEYAGISIDLIFSRIAVLNQIPQSLTLQDSNLLRGLDEADLRSLNGTRVTDAILDLVPQKTIFRTALRGIKLWAQRRAIYANIIGFPGGVAWAMLVARVCQLYPKATSSTVVLKFFRIMEKWQWPTPVLLTHIASGPLQVKVWNPRIYKHDSFHLMPIITPAYPSMCATHNITRSTKEIIQRELKRGGNITDQIMSGKLQWKDLFAKHTFFTEGYKYYLSVISASTTREAQNIWGGLVESKIRLLVLSLEGHDSIALAHPFNKGSERVHECHSEEEVEKAKSGSLLFLVKGEPTASEKPDDKPKEENAEDVKKDNGEDVKKENGEDVKKENGEDVKKENDEEEKKEDEPKTTMVYTTTYYIGLELKEGARSLDLSYQVDDFKYRCTSWDKHDDSLNALNIVHTRNCDLPDDVFSPGEVKPTRPVKRKTVVKKRTVAEESNGAAPPPKRQQTSVAAQG</sequence>
<evidence type="ECO:0000256" key="3">
    <source>
        <dbReference type="ARBA" id="ARBA00010912"/>
    </source>
</evidence>
<dbReference type="GO" id="GO:1990817">
    <property type="term" value="F:poly(A) RNA polymerase activity"/>
    <property type="evidence" value="ECO:0007669"/>
    <property type="project" value="UniProtKB-UniRule"/>
</dbReference>
<dbReference type="Gene3D" id="1.10.1410.10">
    <property type="match status" value="1"/>
</dbReference>
<feature type="binding site" evidence="13">
    <location>
        <position position="102"/>
    </location>
    <ligand>
        <name>Mg(2+)</name>
        <dbReference type="ChEBI" id="CHEBI:18420"/>
        <label>2</label>
        <note>catalytic</note>
    </ligand>
</feature>
<feature type="binding site" evidence="13">
    <location>
        <position position="102"/>
    </location>
    <ligand>
        <name>Mg(2+)</name>
        <dbReference type="ChEBI" id="CHEBI:18420"/>
        <label>1</label>
        <note>catalytic</note>
    </ligand>
</feature>
<evidence type="ECO:0000313" key="19">
    <source>
        <dbReference type="Proteomes" id="UP000091956"/>
    </source>
</evidence>
<feature type="domain" description="Poly(A) polymerase central" evidence="16">
    <location>
        <begin position="213"/>
        <end position="357"/>
    </location>
</feature>
<evidence type="ECO:0000259" key="16">
    <source>
        <dbReference type="Pfam" id="PF04928"/>
    </source>
</evidence>
<dbReference type="EMBL" id="KV460211">
    <property type="protein sequence ID" value="OBT99838.1"/>
    <property type="molecule type" value="Genomic_DNA"/>
</dbReference>
<feature type="binding site" evidence="13">
    <location>
        <position position="104"/>
    </location>
    <ligand>
        <name>Mg(2+)</name>
        <dbReference type="ChEBI" id="CHEBI:18420"/>
        <label>2</label>
        <note>catalytic</note>
    </ligand>
</feature>
<dbReference type="CDD" id="cd05402">
    <property type="entry name" value="NT_PAP_TUTase"/>
    <property type="match status" value="1"/>
</dbReference>
<feature type="binding site" evidence="13">
    <location>
        <position position="104"/>
    </location>
    <ligand>
        <name>Mg(2+)</name>
        <dbReference type="ChEBI" id="CHEBI:18420"/>
        <label>1</label>
        <note>catalytic</note>
    </ligand>
</feature>
<gene>
    <name evidence="18" type="primary">PAP1</name>
    <name evidence="18" type="ORF">VE01_02135</name>
</gene>
<dbReference type="GO" id="GO:0006397">
    <property type="term" value="P:mRNA processing"/>
    <property type="evidence" value="ECO:0007669"/>
    <property type="project" value="UniProtKB-KW"/>
</dbReference>
<keyword evidence="7 11" id="KW-0547">Nucleotide-binding</keyword>
<dbReference type="RefSeq" id="XP_018133571.1">
    <property type="nucleotide sequence ID" value="XM_018271646.2"/>
</dbReference>
<organism evidence="18 19">
    <name type="scientific">Pseudogymnoascus verrucosus</name>
    <dbReference type="NCBI Taxonomy" id="342668"/>
    <lineage>
        <taxon>Eukaryota</taxon>
        <taxon>Fungi</taxon>
        <taxon>Dikarya</taxon>
        <taxon>Ascomycota</taxon>
        <taxon>Pezizomycotina</taxon>
        <taxon>Leotiomycetes</taxon>
        <taxon>Thelebolales</taxon>
        <taxon>Thelebolaceae</taxon>
        <taxon>Pseudogymnoascus</taxon>
    </lineage>
</organism>
<evidence type="ECO:0000256" key="11">
    <source>
        <dbReference type="PIRNR" id="PIRNR018425"/>
    </source>
</evidence>
<comment type="function">
    <text evidence="11">Polymerase that creates the 3'-poly(A) tail of mRNA's.</text>
</comment>
<dbReference type="GO" id="GO:0031123">
    <property type="term" value="P:RNA 3'-end processing"/>
    <property type="evidence" value="ECO:0007669"/>
    <property type="project" value="InterPro"/>
</dbReference>
<dbReference type="SUPFAM" id="SSF81631">
    <property type="entry name" value="PAP/OAS1 substrate-binding domain"/>
    <property type="match status" value="1"/>
</dbReference>
<dbReference type="FunFam" id="3.30.460.10:FF:000002">
    <property type="entry name" value="Poly(A) polymerase alpha, putative"/>
    <property type="match status" value="1"/>
</dbReference>
<evidence type="ECO:0000256" key="14">
    <source>
        <dbReference type="SAM" id="MobiDB-lite"/>
    </source>
</evidence>
<comment type="subcellular location">
    <subcellularLocation>
        <location evidence="2 11">Nucleus</location>
    </subcellularLocation>
</comment>
<feature type="compositionally biased region" description="Basic and acidic residues" evidence="14">
    <location>
        <begin position="445"/>
        <end position="489"/>
    </location>
</feature>
<reference evidence="18 19" key="1">
    <citation type="submission" date="2016-03" db="EMBL/GenBank/DDBJ databases">
        <title>Comparative genomics of Pseudogymnoascus destructans, the fungus causing white-nose syndrome of bats.</title>
        <authorList>
            <person name="Palmer J.M."/>
            <person name="Drees K.P."/>
            <person name="Foster J.T."/>
            <person name="Lindner D.L."/>
        </authorList>
    </citation>
    <scope>NUCLEOTIDE SEQUENCE [LARGE SCALE GENOMIC DNA]</scope>
    <source>
        <strain evidence="18 19">UAMH 10579</strain>
    </source>
</reference>
<accession>A0A1B8GVJ8</accession>
<dbReference type="InterPro" id="IPR048840">
    <property type="entry name" value="PolA_pol_NTPase"/>
</dbReference>
<keyword evidence="6 13" id="KW-0479">Metal-binding</keyword>
<dbReference type="EC" id="2.7.7.19" evidence="11"/>
<feature type="binding site" evidence="13">
    <location>
        <position position="159"/>
    </location>
    <ligand>
        <name>Mg(2+)</name>
        <dbReference type="ChEBI" id="CHEBI:18420"/>
        <label>2</label>
        <note>catalytic</note>
    </ligand>
</feature>
<keyword evidence="10 11" id="KW-0539">Nucleus</keyword>
<dbReference type="Gene3D" id="3.30.460.10">
    <property type="entry name" value="Beta Polymerase, domain 2"/>
    <property type="match status" value="1"/>
</dbReference>
<keyword evidence="19" id="KW-1185">Reference proteome</keyword>
<feature type="domain" description="Poly(A) polymerase nucleotidyltransferase" evidence="17">
    <location>
        <begin position="10"/>
        <end position="207"/>
    </location>
</feature>
<evidence type="ECO:0000259" key="15">
    <source>
        <dbReference type="Pfam" id="PF04926"/>
    </source>
</evidence>
<dbReference type="GO" id="GO:0005634">
    <property type="term" value="C:nucleus"/>
    <property type="evidence" value="ECO:0007669"/>
    <property type="project" value="UniProtKB-SubCell"/>
</dbReference>
<feature type="binding site" evidence="12">
    <location>
        <position position="221"/>
    </location>
    <ligand>
        <name>ATP</name>
        <dbReference type="ChEBI" id="CHEBI:30616"/>
    </ligand>
</feature>
<dbReference type="InterPro" id="IPR007012">
    <property type="entry name" value="PolA_pol_cen_dom"/>
</dbReference>
<protein>
    <recommendedName>
        <fullName evidence="11">Poly(A) polymerase</fullName>
        <ecNumber evidence="11">2.7.7.19</ecNumber>
    </recommendedName>
</protein>
<evidence type="ECO:0000256" key="2">
    <source>
        <dbReference type="ARBA" id="ARBA00004123"/>
    </source>
</evidence>
<dbReference type="InterPro" id="IPR007010">
    <property type="entry name" value="PolA_pol_RNA-bd_dom"/>
</dbReference>
<dbReference type="Gene3D" id="3.30.70.590">
    <property type="entry name" value="Poly(A) polymerase predicted RNA binding domain"/>
    <property type="match status" value="1"/>
</dbReference>
<keyword evidence="8 11" id="KW-0067">ATP-binding</keyword>
<evidence type="ECO:0000256" key="9">
    <source>
        <dbReference type="ARBA" id="ARBA00022842"/>
    </source>
</evidence>
<proteinExistence type="inferred from homology"/>